<dbReference type="InterPro" id="IPR050570">
    <property type="entry name" value="Cell_wall_metabolism_enzyme"/>
</dbReference>
<evidence type="ECO:0000256" key="2">
    <source>
        <dbReference type="SAM" id="MobiDB-lite"/>
    </source>
</evidence>
<evidence type="ECO:0000256" key="3">
    <source>
        <dbReference type="SAM" id="Phobius"/>
    </source>
</evidence>
<keyword evidence="3" id="KW-0472">Membrane</keyword>
<feature type="transmembrane region" description="Helical" evidence="3">
    <location>
        <begin position="20"/>
        <end position="38"/>
    </location>
</feature>
<feature type="region of interest" description="Disordered" evidence="2">
    <location>
        <begin position="347"/>
        <end position="367"/>
    </location>
</feature>
<dbReference type="InterPro" id="IPR011055">
    <property type="entry name" value="Dup_hybrid_motif"/>
</dbReference>
<dbReference type="EMBL" id="OANS01000001">
    <property type="protein sequence ID" value="SNX28122.1"/>
    <property type="molecule type" value="Genomic_DNA"/>
</dbReference>
<protein>
    <submittedName>
        <fullName evidence="5">Peptidase family M23</fullName>
    </submittedName>
</protein>
<feature type="region of interest" description="Disordered" evidence="2">
    <location>
        <begin position="53"/>
        <end position="72"/>
    </location>
</feature>
<keyword evidence="6" id="KW-1185">Reference proteome</keyword>
<organism evidence="5 6">
    <name type="scientific">Polynucleobacter meluiroseus</name>
    <dbReference type="NCBI Taxonomy" id="1938814"/>
    <lineage>
        <taxon>Bacteria</taxon>
        <taxon>Pseudomonadati</taxon>
        <taxon>Pseudomonadota</taxon>
        <taxon>Betaproteobacteria</taxon>
        <taxon>Burkholderiales</taxon>
        <taxon>Burkholderiaceae</taxon>
        <taxon>Polynucleobacter</taxon>
    </lineage>
</organism>
<proteinExistence type="predicted"/>
<dbReference type="InterPro" id="IPR016047">
    <property type="entry name" value="M23ase_b-sheet_dom"/>
</dbReference>
<evidence type="ECO:0000313" key="6">
    <source>
        <dbReference type="Proteomes" id="UP000218069"/>
    </source>
</evidence>
<dbReference type="Pfam" id="PF01551">
    <property type="entry name" value="Peptidase_M23"/>
    <property type="match status" value="1"/>
</dbReference>
<reference evidence="6" key="1">
    <citation type="submission" date="2017-08" db="EMBL/GenBank/DDBJ databases">
        <authorList>
            <person name="Varghese N."/>
            <person name="Submissions S."/>
        </authorList>
    </citation>
    <scope>NUCLEOTIDE SEQUENCE [LARGE SCALE GENOMIC DNA]</scope>
    <source>
        <strain evidence="6">AP-Melu-1000-B4</strain>
    </source>
</reference>
<evidence type="ECO:0000313" key="5">
    <source>
        <dbReference type="EMBL" id="SNX28122.1"/>
    </source>
</evidence>
<keyword evidence="3" id="KW-0812">Transmembrane</keyword>
<accession>A0A240DYV6</accession>
<dbReference type="AlphaFoldDB" id="A0A240DYV6"/>
<keyword evidence="1" id="KW-0732">Signal</keyword>
<sequence length="502" mass="55720">MGAFPSDDESVNIKTGYTMYLFRAAVQCLGLTFLSLILPSNVLMISQALAQTSSATQPKRTPKPVVQKSSGTANKQIGLKPSAVNRVSNYNSMNLNPELFQKKGESELTGNTTGNLDFRVKRGCLRRSYSEDKLPNAIGIDDRAFADFFKSKTKRFFDGMRGDCIPYAVAFGSRNRFDSLSIMNGPVQDAKTEVWTFTPSAAGSFLIQQEYLKEEAKQLTEIQIPLRDVLYDPRKVGDKLPVELVWELNGVIKQIYPEDNNSHENTNSVVRIIVDFGDKERWAQIRAVEIIDPTTKEIFSSAFWVERDGIPGGFFTSTGEALERSFWTNPLSYRRISRGVGSVRVTSTSKRVSNKKGAAPSSAEAPSKQKYRAHMGIDYAAPIGTPVFSVATGKVVHMGFSGAFGNLIILEHPGSYHTYYAHLSKFNSELELGNEVRRGFEIGYVGLTGRSTGPHLHFELRKDGVYVDPYAARMQLNLWSMRDDESGLLTSEILLLGSLAPN</sequence>
<dbReference type="PANTHER" id="PTHR21666:SF289">
    <property type="entry name" value="L-ALA--D-GLU ENDOPEPTIDASE"/>
    <property type="match status" value="1"/>
</dbReference>
<dbReference type="PANTHER" id="PTHR21666">
    <property type="entry name" value="PEPTIDASE-RELATED"/>
    <property type="match status" value="1"/>
</dbReference>
<evidence type="ECO:0000259" key="4">
    <source>
        <dbReference type="Pfam" id="PF01551"/>
    </source>
</evidence>
<gene>
    <name evidence="5" type="ORF">SAMN06295945_0443</name>
</gene>
<dbReference type="GO" id="GO:0004222">
    <property type="term" value="F:metalloendopeptidase activity"/>
    <property type="evidence" value="ECO:0007669"/>
    <property type="project" value="TreeGrafter"/>
</dbReference>
<dbReference type="Gene3D" id="2.70.70.10">
    <property type="entry name" value="Glucose Permease (Domain IIA)"/>
    <property type="match status" value="1"/>
</dbReference>
<feature type="domain" description="M23ase beta-sheet core" evidence="4">
    <location>
        <begin position="373"/>
        <end position="469"/>
    </location>
</feature>
<dbReference type="Proteomes" id="UP000218069">
    <property type="component" value="Unassembled WGS sequence"/>
</dbReference>
<dbReference type="SUPFAM" id="SSF51261">
    <property type="entry name" value="Duplicated hybrid motif"/>
    <property type="match status" value="1"/>
</dbReference>
<keyword evidence="3" id="KW-1133">Transmembrane helix</keyword>
<dbReference type="CDD" id="cd12797">
    <property type="entry name" value="M23_peptidase"/>
    <property type="match status" value="1"/>
</dbReference>
<evidence type="ECO:0000256" key="1">
    <source>
        <dbReference type="ARBA" id="ARBA00022729"/>
    </source>
</evidence>
<name>A0A240DYV6_9BURK</name>